<keyword evidence="2" id="KW-1185">Reference proteome</keyword>
<gene>
    <name evidence="1" type="ORF">CTI12_AA228690</name>
</gene>
<reference evidence="1 2" key="1">
    <citation type="journal article" date="2018" name="Mol. Plant">
        <title>The genome of Artemisia annua provides insight into the evolution of Asteraceae family and artemisinin biosynthesis.</title>
        <authorList>
            <person name="Shen Q."/>
            <person name="Zhang L."/>
            <person name="Liao Z."/>
            <person name="Wang S."/>
            <person name="Yan T."/>
            <person name="Shi P."/>
            <person name="Liu M."/>
            <person name="Fu X."/>
            <person name="Pan Q."/>
            <person name="Wang Y."/>
            <person name="Lv Z."/>
            <person name="Lu X."/>
            <person name="Zhang F."/>
            <person name="Jiang W."/>
            <person name="Ma Y."/>
            <person name="Chen M."/>
            <person name="Hao X."/>
            <person name="Li L."/>
            <person name="Tang Y."/>
            <person name="Lv G."/>
            <person name="Zhou Y."/>
            <person name="Sun X."/>
            <person name="Brodelius P.E."/>
            <person name="Rose J.K.C."/>
            <person name="Tang K."/>
        </authorList>
    </citation>
    <scope>NUCLEOTIDE SEQUENCE [LARGE SCALE GENOMIC DNA]</scope>
    <source>
        <strain evidence="2">cv. Huhao1</strain>
        <tissue evidence="1">Leaf</tissue>
    </source>
</reference>
<evidence type="ECO:0000313" key="2">
    <source>
        <dbReference type="Proteomes" id="UP000245207"/>
    </source>
</evidence>
<evidence type="ECO:0000313" key="1">
    <source>
        <dbReference type="EMBL" id="PWA76857.1"/>
    </source>
</evidence>
<dbReference type="Proteomes" id="UP000245207">
    <property type="component" value="Unassembled WGS sequence"/>
</dbReference>
<dbReference type="EMBL" id="PKPP01002212">
    <property type="protein sequence ID" value="PWA76857.1"/>
    <property type="molecule type" value="Genomic_DNA"/>
</dbReference>
<protein>
    <submittedName>
        <fullName evidence="1">Uncharacterized protein</fullName>
    </submittedName>
</protein>
<sequence length="161" mass="17014">MNEAIGTDLGTTNSYAAVLQKNGALNQRCYQNVLIGFLEGGTPSRISAAKDIVEAGIALMENVGLTCQAINVLDGFRPQTENVPSGIKNTKGTTNGAEAHEIAIQRNGRSNGQESQCKKQMSRSDVVAHGQLQQEHCDASSFTLHMGTEHVASSNVGAQGE</sequence>
<dbReference type="AlphaFoldDB" id="A0A2U1NTS0"/>
<dbReference type="Gene3D" id="3.20.20.60">
    <property type="entry name" value="Phosphoenolpyruvate-binding domains"/>
    <property type="match status" value="1"/>
</dbReference>
<dbReference type="InterPro" id="IPR040442">
    <property type="entry name" value="Pyrv_kinase-like_dom_sf"/>
</dbReference>
<accession>A0A2U1NTS0</accession>
<organism evidence="1 2">
    <name type="scientific">Artemisia annua</name>
    <name type="common">Sweet wormwood</name>
    <dbReference type="NCBI Taxonomy" id="35608"/>
    <lineage>
        <taxon>Eukaryota</taxon>
        <taxon>Viridiplantae</taxon>
        <taxon>Streptophyta</taxon>
        <taxon>Embryophyta</taxon>
        <taxon>Tracheophyta</taxon>
        <taxon>Spermatophyta</taxon>
        <taxon>Magnoliopsida</taxon>
        <taxon>eudicotyledons</taxon>
        <taxon>Gunneridae</taxon>
        <taxon>Pentapetalae</taxon>
        <taxon>asterids</taxon>
        <taxon>campanulids</taxon>
        <taxon>Asterales</taxon>
        <taxon>Asteraceae</taxon>
        <taxon>Asteroideae</taxon>
        <taxon>Anthemideae</taxon>
        <taxon>Artemisiinae</taxon>
        <taxon>Artemisia</taxon>
    </lineage>
</organism>
<name>A0A2U1NTS0_ARTAN</name>
<dbReference type="STRING" id="35608.A0A2U1NTS0"/>
<proteinExistence type="predicted"/>
<comment type="caution">
    <text evidence="1">The sequence shown here is derived from an EMBL/GenBank/DDBJ whole genome shotgun (WGS) entry which is preliminary data.</text>
</comment>
<dbReference type="OrthoDB" id="425211at2759"/>